<dbReference type="InterPro" id="IPR057376">
    <property type="entry name" value="PH_trem"/>
</dbReference>
<name>A0AA85JL44_TRIRE</name>
<feature type="region of interest" description="Disordered" evidence="1">
    <location>
        <begin position="238"/>
        <end position="260"/>
    </location>
</feature>
<dbReference type="Proteomes" id="UP000050795">
    <property type="component" value="Unassembled WGS sequence"/>
</dbReference>
<dbReference type="WBParaSite" id="TREG1_22870.1">
    <property type="protein sequence ID" value="TREG1_22870.1"/>
    <property type="gene ID" value="TREG1_22870"/>
</dbReference>
<evidence type="ECO:0000259" key="2">
    <source>
        <dbReference type="Pfam" id="PF25356"/>
    </source>
</evidence>
<feature type="compositionally biased region" description="Polar residues" evidence="1">
    <location>
        <begin position="248"/>
        <end position="259"/>
    </location>
</feature>
<feature type="domain" description="Trematode PH-like" evidence="2">
    <location>
        <begin position="25"/>
        <end position="154"/>
    </location>
</feature>
<organism evidence="3 4">
    <name type="scientific">Trichobilharzia regenti</name>
    <name type="common">Nasal bird schistosome</name>
    <dbReference type="NCBI Taxonomy" id="157069"/>
    <lineage>
        <taxon>Eukaryota</taxon>
        <taxon>Metazoa</taxon>
        <taxon>Spiralia</taxon>
        <taxon>Lophotrochozoa</taxon>
        <taxon>Platyhelminthes</taxon>
        <taxon>Trematoda</taxon>
        <taxon>Digenea</taxon>
        <taxon>Strigeidida</taxon>
        <taxon>Schistosomatoidea</taxon>
        <taxon>Schistosomatidae</taxon>
        <taxon>Trichobilharzia</taxon>
    </lineage>
</organism>
<evidence type="ECO:0000256" key="1">
    <source>
        <dbReference type="SAM" id="MobiDB-lite"/>
    </source>
</evidence>
<keyword evidence="3" id="KW-1185">Reference proteome</keyword>
<dbReference type="AlphaFoldDB" id="A0AA85JL44"/>
<sequence>MGSRARSKSRTYFSQVGDHYVDGKSKQLLFQEAPACTMGRTILKNGEAFDPNAADSLIERHYKRRKSHGSIFCLVDRVRFQKSRSTGSNSYRPDLTYREIKHFYEHRSRPDCFTLGIEDEKTGRRTYESYKCKRAEDVGLLRNTIMKAQQDPQFILRDSTPIRQISVSPTYYRESPPRNPPVTVITVPQEPTRTYVERVRSPSPVYIRPVTRQIVRRSPTPEEVYVYRNSRPVSIERKYETRERSRPRSVTSYRPTSSPGVVDDVTYLKADNQTGAQVTSHGPIYMYVSRSRAPDDIISSPDISSYQNSKRSIYYDR</sequence>
<evidence type="ECO:0000313" key="3">
    <source>
        <dbReference type="Proteomes" id="UP000050795"/>
    </source>
</evidence>
<evidence type="ECO:0000313" key="4">
    <source>
        <dbReference type="WBParaSite" id="TREG1_22870.1"/>
    </source>
</evidence>
<reference evidence="3" key="1">
    <citation type="submission" date="2022-06" db="EMBL/GenBank/DDBJ databases">
        <authorList>
            <person name="Berger JAMES D."/>
            <person name="Berger JAMES D."/>
        </authorList>
    </citation>
    <scope>NUCLEOTIDE SEQUENCE [LARGE SCALE GENOMIC DNA]</scope>
</reference>
<proteinExistence type="predicted"/>
<protein>
    <recommendedName>
        <fullName evidence="2">Trematode PH-like domain-containing protein</fullName>
    </recommendedName>
</protein>
<dbReference type="Pfam" id="PF25356">
    <property type="entry name" value="PH_trem"/>
    <property type="match status" value="1"/>
</dbReference>
<reference evidence="4" key="2">
    <citation type="submission" date="2023-11" db="UniProtKB">
        <authorList>
            <consortium name="WormBaseParasite"/>
        </authorList>
    </citation>
    <scope>IDENTIFICATION</scope>
</reference>
<accession>A0AA85JL44</accession>